<dbReference type="InterPro" id="IPR002734">
    <property type="entry name" value="RibDG_C"/>
</dbReference>
<accession>A0A7I7Y497</accession>
<dbReference type="RefSeq" id="WP_085156977.1">
    <property type="nucleotide sequence ID" value="NZ_AP022612.1"/>
</dbReference>
<dbReference type="InterPro" id="IPR050765">
    <property type="entry name" value="Riboflavin_Biosynth_HTPR"/>
</dbReference>
<keyword evidence="2" id="KW-1185">Reference proteome</keyword>
<dbReference type="GO" id="GO:0009231">
    <property type="term" value="P:riboflavin biosynthetic process"/>
    <property type="evidence" value="ECO:0007669"/>
    <property type="project" value="InterPro"/>
</dbReference>
<dbReference type="PANTHER" id="PTHR38011:SF11">
    <property type="entry name" value="2,5-DIAMINO-6-RIBOSYLAMINO-4(3H)-PYRIMIDINONE 5'-PHOSPHATE REDUCTASE"/>
    <property type="match status" value="1"/>
</dbReference>
<reference evidence="1" key="2">
    <citation type="submission" date="2020-02" db="EMBL/GenBank/DDBJ databases">
        <authorList>
            <person name="Matsumoto Y."/>
            <person name="Motooka D."/>
            <person name="Nakamura S."/>
        </authorList>
    </citation>
    <scope>NUCLEOTIDE SEQUENCE</scope>
    <source>
        <strain evidence="1">JCM 13671</strain>
    </source>
</reference>
<dbReference type="PANTHER" id="PTHR38011">
    <property type="entry name" value="DIHYDROFOLATE REDUCTASE FAMILY PROTEIN (AFU_ORTHOLOGUE AFUA_8G06820)"/>
    <property type="match status" value="1"/>
</dbReference>
<sequence length="184" mass="19807">MSTVYFTASSLDGFIVDTDDSLDWLTSRAVDADGPFGYEAFISTIGALVMGSKTYDWILRNHPGEWMYTQPSWVITHRPEIIAPGHPVETFAGPAEELHPRLVEAAGGKDVWIVGGGEVAAQFQGAGLIDEMIVTYAPCTLGAGARLLPTRSEWVLADSGVNADFVCARWRRAGDRSWGMGAGG</sequence>
<gene>
    <name evidence="1" type="ORF">MCNF_44570</name>
</gene>
<proteinExistence type="predicted"/>
<protein>
    <submittedName>
        <fullName evidence="1">Dihydrofolate reductase</fullName>
    </submittedName>
</protein>
<dbReference type="AlphaFoldDB" id="A0A7I7Y497"/>
<name>A0A7I7Y497_9MYCO</name>
<reference evidence="1" key="1">
    <citation type="journal article" date="2019" name="Emerg. Microbes Infect.">
        <title>Comprehensive subspecies identification of 175 nontuberculous mycobacteria species based on 7547 genomic profiles.</title>
        <authorList>
            <person name="Matsumoto Y."/>
            <person name="Kinjo T."/>
            <person name="Motooka D."/>
            <person name="Nabeya D."/>
            <person name="Jung N."/>
            <person name="Uechi K."/>
            <person name="Horii T."/>
            <person name="Iida T."/>
            <person name="Fujita J."/>
            <person name="Nakamura S."/>
        </authorList>
    </citation>
    <scope>NUCLEOTIDE SEQUENCE [LARGE SCALE GENOMIC DNA]</scope>
    <source>
        <strain evidence="1">JCM 13671</strain>
    </source>
</reference>
<dbReference type="SUPFAM" id="SSF53597">
    <property type="entry name" value="Dihydrofolate reductase-like"/>
    <property type="match status" value="1"/>
</dbReference>
<dbReference type="Gene3D" id="3.40.430.10">
    <property type="entry name" value="Dihydrofolate Reductase, subunit A"/>
    <property type="match status" value="1"/>
</dbReference>
<organism evidence="1 2">
    <name type="scientific">Mycolicibacterium confluentis</name>
    <dbReference type="NCBI Taxonomy" id="28047"/>
    <lineage>
        <taxon>Bacteria</taxon>
        <taxon>Bacillati</taxon>
        <taxon>Actinomycetota</taxon>
        <taxon>Actinomycetes</taxon>
        <taxon>Mycobacteriales</taxon>
        <taxon>Mycobacteriaceae</taxon>
        <taxon>Mycolicibacterium</taxon>
    </lineage>
</organism>
<evidence type="ECO:0000313" key="2">
    <source>
        <dbReference type="Proteomes" id="UP000466931"/>
    </source>
</evidence>
<dbReference type="Proteomes" id="UP000466931">
    <property type="component" value="Chromosome"/>
</dbReference>
<dbReference type="Pfam" id="PF01872">
    <property type="entry name" value="RibD_C"/>
    <property type="match status" value="1"/>
</dbReference>
<evidence type="ECO:0000313" key="1">
    <source>
        <dbReference type="EMBL" id="BBZ35852.1"/>
    </source>
</evidence>
<dbReference type="GO" id="GO:0008703">
    <property type="term" value="F:5-amino-6-(5-phosphoribosylamino)uracil reductase activity"/>
    <property type="evidence" value="ECO:0007669"/>
    <property type="project" value="InterPro"/>
</dbReference>
<dbReference type="EMBL" id="AP022612">
    <property type="protein sequence ID" value="BBZ35852.1"/>
    <property type="molecule type" value="Genomic_DNA"/>
</dbReference>
<dbReference type="InterPro" id="IPR024072">
    <property type="entry name" value="DHFR-like_dom_sf"/>
</dbReference>
<dbReference type="OrthoDB" id="3427770at2"/>